<dbReference type="SUPFAM" id="SSF46785">
    <property type="entry name" value="Winged helix' DNA-binding domain"/>
    <property type="match status" value="1"/>
</dbReference>
<evidence type="ECO:0000313" key="1">
    <source>
        <dbReference type="EMBL" id="GAI99120.1"/>
    </source>
</evidence>
<dbReference type="EMBL" id="BARW01017125">
    <property type="protein sequence ID" value="GAI99120.1"/>
    <property type="molecule type" value="Genomic_DNA"/>
</dbReference>
<feature type="non-terminal residue" evidence="1">
    <location>
        <position position="102"/>
    </location>
</feature>
<protein>
    <recommendedName>
        <fullName evidence="2">Transcription regulator TrmB N-terminal domain-containing protein</fullName>
    </recommendedName>
</protein>
<gene>
    <name evidence="1" type="ORF">S12H4_29654</name>
</gene>
<dbReference type="InterPro" id="IPR036390">
    <property type="entry name" value="WH_DNA-bd_sf"/>
</dbReference>
<dbReference type="Gene3D" id="1.10.10.10">
    <property type="entry name" value="Winged helix-like DNA-binding domain superfamily/Winged helix DNA-binding domain"/>
    <property type="match status" value="1"/>
</dbReference>
<dbReference type="InterPro" id="IPR036388">
    <property type="entry name" value="WH-like_DNA-bd_sf"/>
</dbReference>
<proteinExistence type="predicted"/>
<organism evidence="1">
    <name type="scientific">marine sediment metagenome</name>
    <dbReference type="NCBI Taxonomy" id="412755"/>
    <lineage>
        <taxon>unclassified sequences</taxon>
        <taxon>metagenomes</taxon>
        <taxon>ecological metagenomes</taxon>
    </lineage>
</organism>
<dbReference type="AlphaFoldDB" id="X1UGX9"/>
<sequence length="102" mass="11790">METQDVIINKEKLVKTIYDLGSVKCLQDDKNCELLLNFLLNEPLTFEDIKEAFKTVNAQKSDKTIYGYLNRLKKANLVMEAGKRIITFSESHIKTLTLYSRT</sequence>
<accession>X1UGX9</accession>
<name>X1UGX9_9ZZZZ</name>
<evidence type="ECO:0008006" key="2">
    <source>
        <dbReference type="Google" id="ProtNLM"/>
    </source>
</evidence>
<comment type="caution">
    <text evidence="1">The sequence shown here is derived from an EMBL/GenBank/DDBJ whole genome shotgun (WGS) entry which is preliminary data.</text>
</comment>
<reference evidence="1" key="1">
    <citation type="journal article" date="2014" name="Front. Microbiol.">
        <title>High frequency of phylogenetically diverse reductive dehalogenase-homologous genes in deep subseafloor sedimentary metagenomes.</title>
        <authorList>
            <person name="Kawai M."/>
            <person name="Futagami T."/>
            <person name="Toyoda A."/>
            <person name="Takaki Y."/>
            <person name="Nishi S."/>
            <person name="Hori S."/>
            <person name="Arai W."/>
            <person name="Tsubouchi T."/>
            <person name="Morono Y."/>
            <person name="Uchiyama I."/>
            <person name="Ito T."/>
            <person name="Fujiyama A."/>
            <person name="Inagaki F."/>
            <person name="Takami H."/>
        </authorList>
    </citation>
    <scope>NUCLEOTIDE SEQUENCE</scope>
    <source>
        <strain evidence="1">Expedition CK06-06</strain>
    </source>
</reference>